<dbReference type="InterPro" id="IPR000994">
    <property type="entry name" value="Pept_M24"/>
</dbReference>
<dbReference type="EMBL" id="DRMJ01000105">
    <property type="protein sequence ID" value="HHL42389.1"/>
    <property type="molecule type" value="Genomic_DNA"/>
</dbReference>
<dbReference type="SUPFAM" id="SSF53092">
    <property type="entry name" value="Creatinase/prolidase N-terminal domain"/>
    <property type="match status" value="1"/>
</dbReference>
<dbReference type="SUPFAM" id="SSF55920">
    <property type="entry name" value="Creatinase/aminopeptidase"/>
    <property type="match status" value="1"/>
</dbReference>
<dbReference type="Gene3D" id="3.90.230.10">
    <property type="entry name" value="Creatinase/methionine aminopeptidase superfamily"/>
    <property type="match status" value="1"/>
</dbReference>
<dbReference type="PROSITE" id="PS51318">
    <property type="entry name" value="TAT"/>
    <property type="match status" value="1"/>
</dbReference>
<evidence type="ECO:0000259" key="1">
    <source>
        <dbReference type="Pfam" id="PF00557"/>
    </source>
</evidence>
<keyword evidence="3" id="KW-0378">Hydrolase</keyword>
<accession>A0A7C5LTG1</accession>
<organism evidence="3">
    <name type="scientific">Hellea balneolensis</name>
    <dbReference type="NCBI Taxonomy" id="287478"/>
    <lineage>
        <taxon>Bacteria</taxon>
        <taxon>Pseudomonadati</taxon>
        <taxon>Pseudomonadota</taxon>
        <taxon>Alphaproteobacteria</taxon>
        <taxon>Maricaulales</taxon>
        <taxon>Robiginitomaculaceae</taxon>
        <taxon>Hellea</taxon>
    </lineage>
</organism>
<keyword evidence="3" id="KW-0645">Protease</keyword>
<proteinExistence type="predicted"/>
<evidence type="ECO:0000313" key="3">
    <source>
        <dbReference type="EMBL" id="HHL42389.1"/>
    </source>
</evidence>
<dbReference type="PANTHER" id="PTHR46112">
    <property type="entry name" value="AMINOPEPTIDASE"/>
    <property type="match status" value="1"/>
</dbReference>
<feature type="domain" description="Peptidase M24" evidence="1">
    <location>
        <begin position="200"/>
        <end position="405"/>
    </location>
</feature>
<reference evidence="3" key="1">
    <citation type="journal article" date="2020" name="mSystems">
        <title>Genome- and Community-Level Interaction Insights into Carbon Utilization and Element Cycling Functions of Hydrothermarchaeota in Hydrothermal Sediment.</title>
        <authorList>
            <person name="Zhou Z."/>
            <person name="Liu Y."/>
            <person name="Xu W."/>
            <person name="Pan J."/>
            <person name="Luo Z.H."/>
            <person name="Li M."/>
        </authorList>
    </citation>
    <scope>NUCLEOTIDE SEQUENCE [LARGE SCALE GENOMIC DNA]</scope>
    <source>
        <strain evidence="3">HyVt-485</strain>
    </source>
</reference>
<dbReference type="PROSITE" id="PS51257">
    <property type="entry name" value="PROKAR_LIPOPROTEIN"/>
    <property type="match status" value="1"/>
</dbReference>
<dbReference type="Gene3D" id="3.40.350.10">
    <property type="entry name" value="Creatinase/prolidase N-terminal domain"/>
    <property type="match status" value="1"/>
</dbReference>
<protein>
    <submittedName>
        <fullName evidence="3">Aminopeptidase P family protein</fullName>
    </submittedName>
</protein>
<dbReference type="GO" id="GO:0004177">
    <property type="term" value="F:aminopeptidase activity"/>
    <property type="evidence" value="ECO:0007669"/>
    <property type="project" value="UniProtKB-KW"/>
</dbReference>
<dbReference type="InterPro" id="IPR000587">
    <property type="entry name" value="Creatinase_N"/>
</dbReference>
<dbReference type="PANTHER" id="PTHR46112:SF3">
    <property type="entry name" value="AMINOPEPTIDASE YPDF"/>
    <property type="match status" value="1"/>
</dbReference>
<gene>
    <name evidence="3" type="ORF">ENJ42_02125</name>
</gene>
<dbReference type="Pfam" id="PF01321">
    <property type="entry name" value="Creatinase_N"/>
    <property type="match status" value="1"/>
</dbReference>
<dbReference type="AlphaFoldDB" id="A0A7C5LTG1"/>
<dbReference type="Proteomes" id="UP000885830">
    <property type="component" value="Unassembled WGS sequence"/>
</dbReference>
<dbReference type="InterPro" id="IPR006311">
    <property type="entry name" value="TAT_signal"/>
</dbReference>
<dbReference type="InterPro" id="IPR029149">
    <property type="entry name" value="Creatin/AminoP/Spt16_N"/>
</dbReference>
<dbReference type="Pfam" id="PF00557">
    <property type="entry name" value="Peptidase_M24"/>
    <property type="match status" value="1"/>
</dbReference>
<keyword evidence="3" id="KW-0031">Aminopeptidase</keyword>
<dbReference type="InterPro" id="IPR036005">
    <property type="entry name" value="Creatinase/aminopeptidase-like"/>
</dbReference>
<feature type="domain" description="Creatinase N-terminal" evidence="2">
    <location>
        <begin position="58"/>
        <end position="191"/>
    </location>
</feature>
<name>A0A7C5LTG1_9PROT</name>
<evidence type="ECO:0000259" key="2">
    <source>
        <dbReference type="Pfam" id="PF01321"/>
    </source>
</evidence>
<sequence>MSISKRNFLTASGLTMLGLAAGCKSEAAKATPPKTAANGLKNLTKAAPKITKSDHRARLEKAQSLMQAQGISALFLDVGPSLQYFTGVRWWRSERLTAAIIPVEGEICVVTPHFEEPSIRESLRVKADIRTWNEDENPFQRVVGFLQDKGINSGKIAIEDTVRFFAVDGIQQVSGAYDLVNGTGIVWGCRMYKSAKELALMQIATDITIAAYRHTYPQIEVGMRPSDIRQIMSEATEALGGENDFVLVLLNEASAYPHGSGTPQKVKEGGIVLMDCGASVNGYKSDISRTFVMGEPTKRQREVWNLVRDGQAKAFETAHIGTPAGKVDDAVRALYEANGFGPGYQLPGLPHRTGHGIGMEGHEKINFVHGEATPLAAGMCLSNEPGLYIMGEFGVRLEDCLYMTKDGPKYFSTPPTSIENPMG</sequence>
<comment type="caution">
    <text evidence="3">The sequence shown here is derived from an EMBL/GenBank/DDBJ whole genome shotgun (WGS) entry which is preliminary data.</text>
</comment>
<dbReference type="InterPro" id="IPR050659">
    <property type="entry name" value="Peptidase_M24B"/>
</dbReference>